<proteinExistence type="predicted"/>
<accession>A0A6A5YHE4</accession>
<dbReference type="AlphaFoldDB" id="A0A6A5YHE4"/>
<name>A0A6A5YHE4_9PLEO</name>
<organism evidence="1 2">
    <name type="scientific">Lophiotrema nucula</name>
    <dbReference type="NCBI Taxonomy" id="690887"/>
    <lineage>
        <taxon>Eukaryota</taxon>
        <taxon>Fungi</taxon>
        <taxon>Dikarya</taxon>
        <taxon>Ascomycota</taxon>
        <taxon>Pezizomycotina</taxon>
        <taxon>Dothideomycetes</taxon>
        <taxon>Pleosporomycetidae</taxon>
        <taxon>Pleosporales</taxon>
        <taxon>Lophiotremataceae</taxon>
        <taxon>Lophiotrema</taxon>
    </lineage>
</organism>
<evidence type="ECO:0000313" key="2">
    <source>
        <dbReference type="Proteomes" id="UP000799770"/>
    </source>
</evidence>
<evidence type="ECO:0000313" key="1">
    <source>
        <dbReference type="EMBL" id="KAF2105568.1"/>
    </source>
</evidence>
<gene>
    <name evidence="1" type="ORF">BDV96DRAFT_655512</name>
</gene>
<sequence>MAPTRLPLKHQTKEAHNTLRAALLKLPRNLRQVLQALGHATNVRFYSQEALPHRSTSTALFIGWQEAWHDWVFVGLAKPSWPGSKHPVLFRDRFRAGDHPVVFEWGSTDPSRPSATGLDPVPPFCFLDKGEDSGEPFKALVKFYFVEGGYLDPTTLGPTWQADLTVALTQISQHPQYKLSYVGAPREPFLRNDSGTEYYTMYPNLELPPDTLLRNEVEERYTPRVRRGEVGLSIELEKHVRDREEALEIRATVAQEAVQDIDGKQVPKEDVAAISKTGDQLQEEYELELEQSEISAQSEGSKTHEEIGAGEQYENVQPANLTPTNRYSFRSSHDQTGRRIGEILDYESMLSIPNPINTGSYDKDFSPKRKHSFIPDTGSLTLSRDNAVVTPNEEIPALLLPGDDQTSAVVPPRGPEVSSNLNEAVRSNNSYLLDEPAEVEVHGIITAPQFDVGAGLFQAGLGGDLRGTRHETNPDDSVVKVRELEEHLGAAYHLLPESMAPRTIFKKTSSAENTFPYQLFAGKFDQCLVWISLSSTGATSTEPELLLFSQDHKHLATMDSLANVLLLPPLNDARTEASLNALIKFIYLHAHANGEISNDPKISVDDTLKLGLEEYCHGLEHVTDQVVAQEETGSCSQTVTSRLVDVDYTEAAHGCFYNLPDISPPGSLPTSMLDSDGDTDMDAPATVSTVPSSVRMPFMFHKTVEMSAVSDEVRDTFIRSLRGMKSIN</sequence>
<dbReference type="Proteomes" id="UP000799770">
    <property type="component" value="Unassembled WGS sequence"/>
</dbReference>
<keyword evidence="2" id="KW-1185">Reference proteome</keyword>
<protein>
    <submittedName>
        <fullName evidence="1">Uncharacterized protein</fullName>
    </submittedName>
</protein>
<dbReference type="EMBL" id="ML977377">
    <property type="protein sequence ID" value="KAF2105568.1"/>
    <property type="molecule type" value="Genomic_DNA"/>
</dbReference>
<reference evidence="1" key="1">
    <citation type="journal article" date="2020" name="Stud. Mycol.">
        <title>101 Dothideomycetes genomes: a test case for predicting lifestyles and emergence of pathogens.</title>
        <authorList>
            <person name="Haridas S."/>
            <person name="Albert R."/>
            <person name="Binder M."/>
            <person name="Bloem J."/>
            <person name="Labutti K."/>
            <person name="Salamov A."/>
            <person name="Andreopoulos B."/>
            <person name="Baker S."/>
            <person name="Barry K."/>
            <person name="Bills G."/>
            <person name="Bluhm B."/>
            <person name="Cannon C."/>
            <person name="Castanera R."/>
            <person name="Culley D."/>
            <person name="Daum C."/>
            <person name="Ezra D."/>
            <person name="Gonzalez J."/>
            <person name="Henrissat B."/>
            <person name="Kuo A."/>
            <person name="Liang C."/>
            <person name="Lipzen A."/>
            <person name="Lutzoni F."/>
            <person name="Magnuson J."/>
            <person name="Mondo S."/>
            <person name="Nolan M."/>
            <person name="Ohm R."/>
            <person name="Pangilinan J."/>
            <person name="Park H.-J."/>
            <person name="Ramirez L."/>
            <person name="Alfaro M."/>
            <person name="Sun H."/>
            <person name="Tritt A."/>
            <person name="Yoshinaga Y."/>
            <person name="Zwiers L.-H."/>
            <person name="Turgeon B."/>
            <person name="Goodwin S."/>
            <person name="Spatafora J."/>
            <person name="Crous P."/>
            <person name="Grigoriev I."/>
        </authorList>
    </citation>
    <scope>NUCLEOTIDE SEQUENCE</scope>
    <source>
        <strain evidence="1">CBS 627.86</strain>
    </source>
</reference>